<accession>A0ABR4EK00</accession>
<feature type="region of interest" description="Disordered" evidence="1">
    <location>
        <begin position="47"/>
        <end position="66"/>
    </location>
</feature>
<gene>
    <name evidence="2" type="ORF">FJTKL_10386</name>
</gene>
<evidence type="ECO:0000256" key="1">
    <source>
        <dbReference type="SAM" id="MobiDB-lite"/>
    </source>
</evidence>
<organism evidence="2 3">
    <name type="scientific">Diaporthe vaccinii</name>
    <dbReference type="NCBI Taxonomy" id="105482"/>
    <lineage>
        <taxon>Eukaryota</taxon>
        <taxon>Fungi</taxon>
        <taxon>Dikarya</taxon>
        <taxon>Ascomycota</taxon>
        <taxon>Pezizomycotina</taxon>
        <taxon>Sordariomycetes</taxon>
        <taxon>Sordariomycetidae</taxon>
        <taxon>Diaporthales</taxon>
        <taxon>Diaporthaceae</taxon>
        <taxon>Diaporthe</taxon>
        <taxon>Diaporthe eres species complex</taxon>
    </lineage>
</organism>
<comment type="caution">
    <text evidence="2">The sequence shown here is derived from an EMBL/GenBank/DDBJ whole genome shotgun (WGS) entry which is preliminary data.</text>
</comment>
<reference evidence="2 3" key="1">
    <citation type="submission" date="2024-03" db="EMBL/GenBank/DDBJ databases">
        <title>A high-quality draft genome sequence of Diaporthe vaccinii, a causative agent of upright dieback and viscid rot disease in cranberry plants.</title>
        <authorList>
            <person name="Sarrasin M."/>
            <person name="Lang B.F."/>
            <person name="Burger G."/>
        </authorList>
    </citation>
    <scope>NUCLEOTIDE SEQUENCE [LARGE SCALE GENOMIC DNA]</scope>
    <source>
        <strain evidence="2 3">IS7</strain>
    </source>
</reference>
<keyword evidence="3" id="KW-1185">Reference proteome</keyword>
<sequence length="80" mass="9220">MGKMNSGDCWFAQFKLGWEEQALLGDSHRMLHQALISGRRTNYRHSFNLSGPRKAPVPKKTSRCSPSQNFFHSTILKRLE</sequence>
<evidence type="ECO:0000313" key="3">
    <source>
        <dbReference type="Proteomes" id="UP001600888"/>
    </source>
</evidence>
<dbReference type="Proteomes" id="UP001600888">
    <property type="component" value="Unassembled WGS sequence"/>
</dbReference>
<proteinExistence type="predicted"/>
<protein>
    <submittedName>
        <fullName evidence="2">Uncharacterized protein</fullName>
    </submittedName>
</protein>
<dbReference type="EMBL" id="JBAWTH010000047">
    <property type="protein sequence ID" value="KAL2282770.1"/>
    <property type="molecule type" value="Genomic_DNA"/>
</dbReference>
<name>A0ABR4EK00_9PEZI</name>
<evidence type="ECO:0000313" key="2">
    <source>
        <dbReference type="EMBL" id="KAL2282770.1"/>
    </source>
</evidence>